<dbReference type="AlphaFoldDB" id="A0A2M7D8V1"/>
<dbReference type="Gene3D" id="3.30.700.10">
    <property type="entry name" value="Glycoprotein, Type 4 Pilin"/>
    <property type="match status" value="1"/>
</dbReference>
<keyword evidence="1" id="KW-1133">Transmembrane helix</keyword>
<feature type="transmembrane region" description="Helical" evidence="1">
    <location>
        <begin position="20"/>
        <end position="43"/>
    </location>
</feature>
<feature type="non-terminal residue" evidence="2">
    <location>
        <position position="112"/>
    </location>
</feature>
<evidence type="ECO:0000313" key="2">
    <source>
        <dbReference type="EMBL" id="PIV44871.1"/>
    </source>
</evidence>
<dbReference type="Proteomes" id="UP000230864">
    <property type="component" value="Unassembled WGS sequence"/>
</dbReference>
<dbReference type="SUPFAM" id="SSF54523">
    <property type="entry name" value="Pili subunits"/>
    <property type="match status" value="1"/>
</dbReference>
<proteinExistence type="predicted"/>
<organism evidence="2 3">
    <name type="scientific">Candidatus Nealsonbacteria bacterium CG02_land_8_20_14_3_00_37_10</name>
    <dbReference type="NCBI Taxonomy" id="1974699"/>
    <lineage>
        <taxon>Bacteria</taxon>
        <taxon>Candidatus Nealsoniibacteriota</taxon>
    </lineage>
</organism>
<evidence type="ECO:0000256" key="1">
    <source>
        <dbReference type="SAM" id="Phobius"/>
    </source>
</evidence>
<evidence type="ECO:0000313" key="3">
    <source>
        <dbReference type="Proteomes" id="UP000230864"/>
    </source>
</evidence>
<sequence length="112" mass="11956">MAISSLNMTLNSSNNKNQKGFTLAELLVVISILGLLASIVLVVTSGATERARIAKILQWSQSLHSLLGADVVGSWRMDENPAIHNTFITDYSGWGNNGTLITNDGSTNKAVP</sequence>
<reference evidence="3" key="1">
    <citation type="submission" date="2017-09" db="EMBL/GenBank/DDBJ databases">
        <title>Depth-based differentiation of microbial function through sediment-hosted aquifers and enrichment of novel symbionts in the deep terrestrial subsurface.</title>
        <authorList>
            <person name="Probst A.J."/>
            <person name="Ladd B."/>
            <person name="Jarett J.K."/>
            <person name="Geller-Mcgrath D.E."/>
            <person name="Sieber C.M.K."/>
            <person name="Emerson J.B."/>
            <person name="Anantharaman K."/>
            <person name="Thomas B.C."/>
            <person name="Malmstrom R."/>
            <person name="Stieglmeier M."/>
            <person name="Klingl A."/>
            <person name="Woyke T."/>
            <person name="Ryan C.M."/>
            <person name="Banfield J.F."/>
        </authorList>
    </citation>
    <scope>NUCLEOTIDE SEQUENCE [LARGE SCALE GENOMIC DNA]</scope>
</reference>
<accession>A0A2M7D8V1</accession>
<name>A0A2M7D8V1_9BACT</name>
<dbReference type="NCBIfam" id="TIGR02532">
    <property type="entry name" value="IV_pilin_GFxxxE"/>
    <property type="match status" value="1"/>
</dbReference>
<keyword evidence="1" id="KW-0812">Transmembrane</keyword>
<comment type="caution">
    <text evidence="2">The sequence shown here is derived from an EMBL/GenBank/DDBJ whole genome shotgun (WGS) entry which is preliminary data.</text>
</comment>
<dbReference type="InterPro" id="IPR045584">
    <property type="entry name" value="Pilin-like"/>
</dbReference>
<gene>
    <name evidence="2" type="ORF">COS25_02885</name>
</gene>
<dbReference type="Pfam" id="PF07963">
    <property type="entry name" value="N_methyl"/>
    <property type="match status" value="1"/>
</dbReference>
<dbReference type="InterPro" id="IPR012902">
    <property type="entry name" value="N_methyl_site"/>
</dbReference>
<keyword evidence="1" id="KW-0472">Membrane</keyword>
<protein>
    <submittedName>
        <fullName evidence="2">Uncharacterized protein</fullName>
    </submittedName>
</protein>
<dbReference type="EMBL" id="PETZ01000068">
    <property type="protein sequence ID" value="PIV44871.1"/>
    <property type="molecule type" value="Genomic_DNA"/>
</dbReference>